<gene>
    <name evidence="3" type="ORF">AArcSt2_11845</name>
</gene>
<evidence type="ECO:0000256" key="1">
    <source>
        <dbReference type="SAM" id="Phobius"/>
    </source>
</evidence>
<dbReference type="EMBL" id="JAKRVX010000004">
    <property type="protein sequence ID" value="MCL9817639.1"/>
    <property type="molecule type" value="Genomic_DNA"/>
</dbReference>
<keyword evidence="4" id="KW-1185">Reference proteome</keyword>
<accession>A0AAE3FZS8</accession>
<dbReference type="SUPFAM" id="SSF56024">
    <property type="entry name" value="Phospholipase D/nuclease"/>
    <property type="match status" value="2"/>
</dbReference>
<dbReference type="PANTHER" id="PTHR21248:SF22">
    <property type="entry name" value="PHOSPHOLIPASE D"/>
    <property type="match status" value="1"/>
</dbReference>
<reference evidence="3" key="2">
    <citation type="submission" date="2022-02" db="EMBL/GenBank/DDBJ databases">
        <authorList>
            <person name="Elcheninov A.G."/>
            <person name="Sorokin D.Y."/>
            <person name="Kublanov I.V."/>
        </authorList>
    </citation>
    <scope>NUCLEOTIDE SEQUENCE</scope>
    <source>
        <strain evidence="3">AArc-St2</strain>
    </source>
</reference>
<dbReference type="SMART" id="SM00155">
    <property type="entry name" value="PLDc"/>
    <property type="match status" value="2"/>
</dbReference>
<dbReference type="AlphaFoldDB" id="A0AAE3FZS8"/>
<comment type="caution">
    <text evidence="3">The sequence shown here is derived from an EMBL/GenBank/DDBJ whole genome shotgun (WGS) entry which is preliminary data.</text>
</comment>
<name>A0AAE3FZS8_9EURY</name>
<dbReference type="InterPro" id="IPR001736">
    <property type="entry name" value="PLipase_D/transphosphatidylase"/>
</dbReference>
<feature type="domain" description="PLD phosphodiesterase" evidence="2">
    <location>
        <begin position="466"/>
        <end position="492"/>
    </location>
</feature>
<keyword evidence="1" id="KW-0472">Membrane</keyword>
<evidence type="ECO:0000259" key="2">
    <source>
        <dbReference type="PROSITE" id="PS50035"/>
    </source>
</evidence>
<dbReference type="GO" id="GO:0030572">
    <property type="term" value="F:phosphatidyltransferase activity"/>
    <property type="evidence" value="ECO:0007669"/>
    <property type="project" value="UniProtKB-ARBA"/>
</dbReference>
<dbReference type="PANTHER" id="PTHR21248">
    <property type="entry name" value="CARDIOLIPIN SYNTHASE"/>
    <property type="match status" value="1"/>
</dbReference>
<protein>
    <submittedName>
        <fullName evidence="3">Phospholipase D-like domain-containing protein</fullName>
    </submittedName>
</protein>
<keyword evidence="1" id="KW-0812">Transmembrane</keyword>
<dbReference type="InterPro" id="IPR025202">
    <property type="entry name" value="PLD-like_dom"/>
</dbReference>
<organism evidence="3 4">
    <name type="scientific">Natronocalculus amylovorans</name>
    <dbReference type="NCBI Taxonomy" id="2917812"/>
    <lineage>
        <taxon>Archaea</taxon>
        <taxon>Methanobacteriati</taxon>
        <taxon>Methanobacteriota</taxon>
        <taxon>Stenosarchaea group</taxon>
        <taxon>Halobacteria</taxon>
        <taxon>Halobacteriales</taxon>
        <taxon>Haloferacaceae</taxon>
        <taxon>Natronocalculus</taxon>
    </lineage>
</organism>
<dbReference type="RefSeq" id="WP_250584871.1">
    <property type="nucleotide sequence ID" value="NZ_JAKRVX010000004.1"/>
</dbReference>
<feature type="transmembrane region" description="Helical" evidence="1">
    <location>
        <begin position="532"/>
        <end position="552"/>
    </location>
</feature>
<sequence>MRSNALVLAVVCSLLAVGLGTIGSTPVFALESPAIQSGNVTEAEIETETETGTKNHSAIIKVYPNLPVPQNRGEYVVVTLAQPGNWTLTDGVSTVSLPRNHTGPIAVTRDPHLTQNITRYPVYETASRFRLSQDGETLTLKRDGKMVDKIAYDRATEGDRWHRNASQQWIPEGLTLRETVNTGPATVETFVLPDTPAQPIEPIATATDRVHIGAYTFESWTAAKALVEAHDRGANVSVLVDGNPVGGVSEQQKSVLDTLVAEGVTVHVLGGDRSRFRFHHPKYAIADDNAVVLTENWKPAGTGGKESRGWGVRIENNRTANELYTVYHHDTGWKDTVSWETYRTQIDTTEQPVAAGEFETAHRAKKHTADQVSVLTAPGNAEDAVVKMLRSAEDEVLIMQPQLASPQQRMVRAAVAAAKRGVDVKILLSDAWYSNEENNAIAAHMNRQADAGNYPLAVRVDEPNGRYGKIHAKGLVVDNTTIVGSLNWNDNSARENREVAVQIESAEVATYYRSVFAADWQTDKHDERTVRYVEGGVLILIGLIAIGTIAYAHRSIIFAE</sequence>
<dbReference type="GO" id="GO:0032049">
    <property type="term" value="P:cardiolipin biosynthetic process"/>
    <property type="evidence" value="ECO:0007669"/>
    <property type="project" value="UniProtKB-ARBA"/>
</dbReference>
<proteinExistence type="predicted"/>
<evidence type="ECO:0000313" key="4">
    <source>
        <dbReference type="Proteomes" id="UP001203207"/>
    </source>
</evidence>
<dbReference type="PROSITE" id="PS50035">
    <property type="entry name" value="PLD"/>
    <property type="match status" value="1"/>
</dbReference>
<dbReference type="Proteomes" id="UP001203207">
    <property type="component" value="Unassembled WGS sequence"/>
</dbReference>
<reference evidence="3" key="1">
    <citation type="journal article" date="2022" name="Syst. Appl. Microbiol.">
        <title>Natronocalculus amylovorans gen. nov., sp. nov., and Natranaeroarchaeum aerophilus sp. nov., dominant culturable amylolytic natronoarchaea from hypersaline soda lakes in southwestern Siberia.</title>
        <authorList>
            <person name="Sorokin D.Y."/>
            <person name="Elcheninov A.G."/>
            <person name="Khizhniak T.V."/>
            <person name="Koenen M."/>
            <person name="Bale N.J."/>
            <person name="Damste J.S.S."/>
            <person name="Kublanov I.V."/>
        </authorList>
    </citation>
    <scope>NUCLEOTIDE SEQUENCE</scope>
    <source>
        <strain evidence="3">AArc-St2</strain>
    </source>
</reference>
<dbReference type="Gene3D" id="3.30.870.10">
    <property type="entry name" value="Endonuclease Chain A"/>
    <property type="match status" value="2"/>
</dbReference>
<keyword evidence="1" id="KW-1133">Transmembrane helix</keyword>
<dbReference type="Pfam" id="PF13091">
    <property type="entry name" value="PLDc_2"/>
    <property type="match status" value="2"/>
</dbReference>
<evidence type="ECO:0000313" key="3">
    <source>
        <dbReference type="EMBL" id="MCL9817639.1"/>
    </source>
</evidence>